<dbReference type="EMBL" id="JBHSIS010000006">
    <property type="protein sequence ID" value="MFC4854580.1"/>
    <property type="molecule type" value="Genomic_DNA"/>
</dbReference>
<protein>
    <submittedName>
        <fullName evidence="2">Uncharacterized protein</fullName>
    </submittedName>
</protein>
<keyword evidence="3" id="KW-1185">Reference proteome</keyword>
<comment type="caution">
    <text evidence="2">The sequence shown here is derived from an EMBL/GenBank/DDBJ whole genome shotgun (WGS) entry which is preliminary data.</text>
</comment>
<reference evidence="3" key="1">
    <citation type="journal article" date="2019" name="Int. J. Syst. Evol. Microbiol.">
        <title>The Global Catalogue of Microorganisms (GCM) 10K type strain sequencing project: providing services to taxonomists for standard genome sequencing and annotation.</title>
        <authorList>
            <consortium name="The Broad Institute Genomics Platform"/>
            <consortium name="The Broad Institute Genome Sequencing Center for Infectious Disease"/>
            <person name="Wu L."/>
            <person name="Ma J."/>
        </authorList>
    </citation>
    <scope>NUCLEOTIDE SEQUENCE [LARGE SCALE GENOMIC DNA]</scope>
    <source>
        <strain evidence="3">ZS-22-S1</strain>
    </source>
</reference>
<gene>
    <name evidence="2" type="ORF">ACFPCV_13800</name>
</gene>
<evidence type="ECO:0000313" key="3">
    <source>
        <dbReference type="Proteomes" id="UP001595859"/>
    </source>
</evidence>
<name>A0ABV9RYY3_9PSEU</name>
<accession>A0ABV9RYY3</accession>
<feature type="compositionally biased region" description="Polar residues" evidence="1">
    <location>
        <begin position="637"/>
        <end position="652"/>
    </location>
</feature>
<feature type="compositionally biased region" description="Basic and acidic residues" evidence="1">
    <location>
        <begin position="657"/>
        <end position="666"/>
    </location>
</feature>
<organism evidence="2 3">
    <name type="scientific">Actinophytocola glycyrrhizae</name>
    <dbReference type="NCBI Taxonomy" id="2044873"/>
    <lineage>
        <taxon>Bacteria</taxon>
        <taxon>Bacillati</taxon>
        <taxon>Actinomycetota</taxon>
        <taxon>Actinomycetes</taxon>
        <taxon>Pseudonocardiales</taxon>
        <taxon>Pseudonocardiaceae</taxon>
    </lineage>
</organism>
<evidence type="ECO:0000313" key="2">
    <source>
        <dbReference type="EMBL" id="MFC4854580.1"/>
    </source>
</evidence>
<proteinExistence type="predicted"/>
<sequence>MTSPAKADKSAVADVLRARVRPALLNRFGRGGNANRLMVDAAALAPIAQDVAVQELADRIQDQVDPAVAEVVGEYLVVFGDYQVYLTGMIGQTMELIAICDALREYEFINKTVHGDGAKSAAKLLEKILKKLYDVLTELHQLKARLPLVTDQPGLAPFTAFNARMRDLIEDTKRQAEEVGAGFDDAVDFELVKAIVRKDKHYKLGTAFYAVRSGIAGMSLAGDICGLFPNPYTTPVSIALRNVARGLSIVETIVRRQAYALSNENRVAEYRKKHAEGDKWEAHTEDKTLMAQMLVDKRKADLELALVCADAAIGPVLDLFEYSDLAWDVIRRTIESTFEGYLDARIELLKEELGKTSEDSVVVRAADVFGEALRNEFKQDLFTILNPLNALKAVAGAAVSSLGTSIATLIWEHLPIDPGQAVDGATLKAQMDELAEKLVSGMPKRDEAFAAKVAAEEKAAERPTADKDGRAVEKVLSGVLVDDDGKAYRLVRIDGAVGALYLEHLDFRPGQADDEVLAPLAVLPKADDRARAIDEVDLTVGFTLGHPAPAGMTATRHLWVRIGVIWGYLDTETEKFWPATVDPAGFANWRTRKIVPDGYYEGGEHVKGKWYRPFPEHHAGFYLFKHKGTDEMEWARSQDNTGSGRGANNTIAGLTKPSDRFDLARL</sequence>
<dbReference type="Proteomes" id="UP001595859">
    <property type="component" value="Unassembled WGS sequence"/>
</dbReference>
<dbReference type="RefSeq" id="WP_378056512.1">
    <property type="nucleotide sequence ID" value="NZ_JBHSIS010000006.1"/>
</dbReference>
<evidence type="ECO:0000256" key="1">
    <source>
        <dbReference type="SAM" id="MobiDB-lite"/>
    </source>
</evidence>
<feature type="region of interest" description="Disordered" evidence="1">
    <location>
        <begin position="636"/>
        <end position="666"/>
    </location>
</feature>